<evidence type="ECO:0000259" key="1">
    <source>
        <dbReference type="Pfam" id="PF01368"/>
    </source>
</evidence>
<feature type="domain" description="DDH" evidence="1">
    <location>
        <begin position="81"/>
        <end position="177"/>
    </location>
</feature>
<dbReference type="Gene3D" id="3.90.1640.30">
    <property type="match status" value="1"/>
</dbReference>
<gene>
    <name evidence="2" type="ORF">S01H4_22184</name>
</gene>
<sequence length="203" mass="23337">MTKIPENWKHRVSEETDKKIFSKFKYSATLAKILAARGITTEEEINAFLKPSLKYLHDPKLLSNIDKGIDRIKNAVSNNENILIFGDYDADGIISSVIAYNFLRKLSLNVDIYIPDRFKDGYDINLSFIKKISKKKYYNLIICVDCGTNSEEVKQFIDSSKSGIDIIVCDHHQPSKIDSSRKKSCREEIKKYIIINPKLKILI</sequence>
<organism evidence="2">
    <name type="scientific">marine sediment metagenome</name>
    <dbReference type="NCBI Taxonomy" id="412755"/>
    <lineage>
        <taxon>unclassified sequences</taxon>
        <taxon>metagenomes</taxon>
        <taxon>ecological metagenomes</taxon>
    </lineage>
</organism>
<dbReference type="PANTHER" id="PTHR30255">
    <property type="entry name" value="SINGLE-STRANDED-DNA-SPECIFIC EXONUCLEASE RECJ"/>
    <property type="match status" value="1"/>
</dbReference>
<proteinExistence type="predicted"/>
<dbReference type="InterPro" id="IPR038763">
    <property type="entry name" value="DHH_sf"/>
</dbReference>
<dbReference type="InterPro" id="IPR001667">
    <property type="entry name" value="DDH_dom"/>
</dbReference>
<protein>
    <recommendedName>
        <fullName evidence="1">DDH domain-containing protein</fullName>
    </recommendedName>
</protein>
<dbReference type="GO" id="GO:0004527">
    <property type="term" value="F:exonuclease activity"/>
    <property type="evidence" value="ECO:0007669"/>
    <property type="project" value="UniProtKB-KW"/>
</dbReference>
<dbReference type="InterPro" id="IPR051673">
    <property type="entry name" value="SSDNA_exonuclease_RecJ"/>
</dbReference>
<dbReference type="AlphaFoldDB" id="X1BN72"/>
<name>X1BN72_9ZZZZ</name>
<dbReference type="PANTHER" id="PTHR30255:SF2">
    <property type="entry name" value="SINGLE-STRANDED-DNA-SPECIFIC EXONUCLEASE RECJ"/>
    <property type="match status" value="1"/>
</dbReference>
<evidence type="ECO:0000313" key="2">
    <source>
        <dbReference type="EMBL" id="GAG85493.1"/>
    </source>
</evidence>
<dbReference type="Pfam" id="PF01368">
    <property type="entry name" value="DHH"/>
    <property type="match status" value="1"/>
</dbReference>
<feature type="non-terminal residue" evidence="2">
    <location>
        <position position="203"/>
    </location>
</feature>
<reference evidence="2" key="1">
    <citation type="journal article" date="2014" name="Front. Microbiol.">
        <title>High frequency of phylogenetically diverse reductive dehalogenase-homologous genes in deep subseafloor sedimentary metagenomes.</title>
        <authorList>
            <person name="Kawai M."/>
            <person name="Futagami T."/>
            <person name="Toyoda A."/>
            <person name="Takaki Y."/>
            <person name="Nishi S."/>
            <person name="Hori S."/>
            <person name="Arai W."/>
            <person name="Tsubouchi T."/>
            <person name="Morono Y."/>
            <person name="Uchiyama I."/>
            <person name="Ito T."/>
            <person name="Fujiyama A."/>
            <person name="Inagaki F."/>
            <person name="Takami H."/>
        </authorList>
    </citation>
    <scope>NUCLEOTIDE SEQUENCE</scope>
    <source>
        <strain evidence="2">Expedition CK06-06</strain>
    </source>
</reference>
<comment type="caution">
    <text evidence="2">The sequence shown here is derived from an EMBL/GenBank/DDBJ whole genome shotgun (WGS) entry which is preliminary data.</text>
</comment>
<dbReference type="EMBL" id="BART01010129">
    <property type="protein sequence ID" value="GAG85493.1"/>
    <property type="molecule type" value="Genomic_DNA"/>
</dbReference>
<accession>X1BN72</accession>
<dbReference type="SUPFAM" id="SSF64182">
    <property type="entry name" value="DHH phosphoesterases"/>
    <property type="match status" value="1"/>
</dbReference>